<dbReference type="AlphaFoldDB" id="A0A7K3MAB7"/>
<feature type="transmembrane region" description="Helical" evidence="2">
    <location>
        <begin position="625"/>
        <end position="645"/>
    </location>
</feature>
<feature type="transmembrane region" description="Helical" evidence="2">
    <location>
        <begin position="172"/>
        <end position="190"/>
    </location>
</feature>
<dbReference type="RefSeq" id="WP_162452931.1">
    <property type="nucleotide sequence ID" value="NZ_WLZY01000010.1"/>
</dbReference>
<evidence type="ECO:0000256" key="3">
    <source>
        <dbReference type="SAM" id="SignalP"/>
    </source>
</evidence>
<accession>A0A7K3MAB7</accession>
<feature type="transmembrane region" description="Helical" evidence="2">
    <location>
        <begin position="140"/>
        <end position="160"/>
    </location>
</feature>
<feature type="transmembrane region" description="Helical" evidence="2">
    <location>
        <begin position="592"/>
        <end position="613"/>
    </location>
</feature>
<feature type="transmembrane region" description="Helical" evidence="2">
    <location>
        <begin position="524"/>
        <end position="547"/>
    </location>
</feature>
<keyword evidence="3" id="KW-0732">Signal</keyword>
<keyword evidence="5" id="KW-1185">Reference proteome</keyword>
<feature type="transmembrane region" description="Helical" evidence="2">
    <location>
        <begin position="554"/>
        <end position="572"/>
    </location>
</feature>
<keyword evidence="2" id="KW-1133">Transmembrane helix</keyword>
<comment type="caution">
    <text evidence="4">The sequence shown here is derived from an EMBL/GenBank/DDBJ whole genome shotgun (WGS) entry which is preliminary data.</text>
</comment>
<name>A0A7K3MAB7_9ACTN</name>
<feature type="region of interest" description="Disordered" evidence="1">
    <location>
        <begin position="688"/>
        <end position="761"/>
    </location>
</feature>
<protein>
    <recommendedName>
        <fullName evidence="6">MFS transporter</fullName>
    </recommendedName>
</protein>
<gene>
    <name evidence="4" type="ORF">F7O44_24475</name>
</gene>
<keyword evidence="2" id="KW-0812">Transmembrane</keyword>
<evidence type="ECO:0000256" key="2">
    <source>
        <dbReference type="SAM" id="Phobius"/>
    </source>
</evidence>
<evidence type="ECO:0000313" key="4">
    <source>
        <dbReference type="EMBL" id="NDL60234.1"/>
    </source>
</evidence>
<feature type="compositionally biased region" description="Basic and acidic residues" evidence="1">
    <location>
        <begin position="957"/>
        <end position="972"/>
    </location>
</feature>
<feature type="signal peptide" evidence="3">
    <location>
        <begin position="1"/>
        <end position="19"/>
    </location>
</feature>
<feature type="chain" id="PRO_5029582043" description="MFS transporter" evidence="3">
    <location>
        <begin position="20"/>
        <end position="985"/>
    </location>
</feature>
<evidence type="ECO:0000256" key="1">
    <source>
        <dbReference type="SAM" id="MobiDB-lite"/>
    </source>
</evidence>
<feature type="compositionally biased region" description="Polar residues" evidence="1">
    <location>
        <begin position="726"/>
        <end position="753"/>
    </location>
</feature>
<feature type="transmembrane region" description="Helical" evidence="2">
    <location>
        <begin position="830"/>
        <end position="855"/>
    </location>
</feature>
<dbReference type="Proteomes" id="UP000460435">
    <property type="component" value="Unassembled WGS sequence"/>
</dbReference>
<evidence type="ECO:0000313" key="5">
    <source>
        <dbReference type="Proteomes" id="UP000460435"/>
    </source>
</evidence>
<dbReference type="EMBL" id="WLZY01000010">
    <property type="protein sequence ID" value="NDL60234.1"/>
    <property type="molecule type" value="Genomic_DNA"/>
</dbReference>
<proteinExistence type="predicted"/>
<sequence length="985" mass="106481">MLVLVGLLLMGLLAMPASAAEEPMISEAGTDRPDHELWSPDERVQSMCSGDGDHEAIESDLLPINRWAGSAGSIHTRLDAFAIGDLDKKAQRNFFVSTTMSFGHSMWQAGVNMVHFATTFCVGDGIARGMDSLAATVGDAIVKSGILATLVIVTLLFTLFRAGRHSARPLGTVLRMIFVLVLFTALLNGARSSTDDEYGTLSPGSLMSRTVTSIQSLASAPAAALTNAGLELAGMSDSEHENLLHCGRYVASMRDRYERQHRFTEMAATTMALDAMWQTSGLRAYADAQFGNANPYGAAVFCRLLDYQGGVSPFGSAISWGDNAGGSNVSPTYFSGVRGGGSSTQIAQTLGQSVPGEYGEHQWLSIDGKAPDYGAEHGPNDLAANPYSLAWLAWEVPHVDRNMIAWAACEYVGKDGTNAEDRGWRIANGWNRIDNNQSHGFLGIGGSRGSISAGYDSSSPDNDSNGSLCDKWWERENADDFYEWGGTSPFDFKDDEFSARAITFHEPGVQDFLLNLHGDVSGQAMATSAIFMASAFIVLLVFAMLAFAVIASKIMLVVMILMVFLVLLADLLPTQQDSSKIGNLVKKFLSLAIFAFGVTLLLSIMVVTTGILVQLGGNFGTGSVVHILWTGTAPVAAIVILHYLFKSVFKIPSPFTPTGALAYSTMAMGGAFAGAAGGSAAGTLISRRGRQAGRAATDRTRSEIGRYLSGANVTGSDRKRRGRGSMSESLASDTNRGTAPESSEPKLTTLTPEQQEKAKTSRLAEQRLALKDQRQQARTGKRIQKDILTQRYGHKFGPRRMGHAAGERVAAATRRFAASPVRATLKYGGLAGAGLLAGFGSLPVVAGGAAALWGVRRLRRRHDLRDERNRHRIGLWREQQDRIRERQRAEDNNATKSNTQRHVRETSRVHRSRRHPDPGPLHGPQGPPDQDDSPDGSASATENQPVTGRERDKRRRHDPDRRRPDDRRRADDDTGPDPGETNRGE</sequence>
<organism evidence="4 5">
    <name type="scientific">Phytoactinopolyspora mesophila</name>
    <dbReference type="NCBI Taxonomy" id="2650750"/>
    <lineage>
        <taxon>Bacteria</taxon>
        <taxon>Bacillati</taxon>
        <taxon>Actinomycetota</taxon>
        <taxon>Actinomycetes</taxon>
        <taxon>Jiangellales</taxon>
        <taxon>Jiangellaceae</taxon>
        <taxon>Phytoactinopolyspora</taxon>
    </lineage>
</organism>
<feature type="compositionally biased region" description="Pro residues" evidence="1">
    <location>
        <begin position="918"/>
        <end position="927"/>
    </location>
</feature>
<reference evidence="4 5" key="1">
    <citation type="submission" date="2019-11" db="EMBL/GenBank/DDBJ databases">
        <authorList>
            <person name="Li X.-J."/>
            <person name="Feng X.-M."/>
        </authorList>
    </citation>
    <scope>NUCLEOTIDE SEQUENCE [LARGE SCALE GENOMIC DNA]</scope>
    <source>
        <strain evidence="4 5">XMNu-373</strain>
    </source>
</reference>
<keyword evidence="2" id="KW-0472">Membrane</keyword>
<evidence type="ECO:0008006" key="6">
    <source>
        <dbReference type="Google" id="ProtNLM"/>
    </source>
</evidence>
<feature type="transmembrane region" description="Helical" evidence="2">
    <location>
        <begin position="665"/>
        <end position="685"/>
    </location>
</feature>
<feature type="region of interest" description="Disordered" evidence="1">
    <location>
        <begin position="883"/>
        <end position="985"/>
    </location>
</feature>
<feature type="compositionally biased region" description="Basic and acidic residues" evidence="1">
    <location>
        <begin position="883"/>
        <end position="893"/>
    </location>
</feature>